<evidence type="ECO:0000313" key="13">
    <source>
        <dbReference type="Proteomes" id="UP000245391"/>
    </source>
</evidence>
<feature type="binding site" evidence="10">
    <location>
        <begin position="8"/>
        <end position="13"/>
    </location>
    <ligand>
        <name>substrate</name>
    </ligand>
</feature>
<comment type="catalytic activity">
    <reaction evidence="10">
        <text>ITP + H2O = IMP + diphosphate + H(+)</text>
        <dbReference type="Rhea" id="RHEA:29399"/>
        <dbReference type="ChEBI" id="CHEBI:15377"/>
        <dbReference type="ChEBI" id="CHEBI:15378"/>
        <dbReference type="ChEBI" id="CHEBI:33019"/>
        <dbReference type="ChEBI" id="CHEBI:58053"/>
        <dbReference type="ChEBI" id="CHEBI:61402"/>
        <dbReference type="EC" id="3.6.1.66"/>
    </reaction>
</comment>
<dbReference type="InterPro" id="IPR029001">
    <property type="entry name" value="ITPase-like_fam"/>
</dbReference>
<comment type="caution">
    <text evidence="12">The sequence shown here is derived from an EMBL/GenBank/DDBJ whole genome shotgun (WGS) entry which is preliminary data.</text>
</comment>
<feature type="active site" description="Proton acceptor" evidence="10">
    <location>
        <position position="69"/>
    </location>
</feature>
<accession>A0A317EVP9</accession>
<comment type="cofactor">
    <cofactor evidence="10">
        <name>Mg(2+)</name>
        <dbReference type="ChEBI" id="CHEBI:18420"/>
    </cofactor>
    <text evidence="10">Binds 1 Mg(2+) ion per subunit.</text>
</comment>
<dbReference type="GO" id="GO:0000166">
    <property type="term" value="F:nucleotide binding"/>
    <property type="evidence" value="ECO:0007669"/>
    <property type="project" value="UniProtKB-KW"/>
</dbReference>
<dbReference type="NCBIfam" id="TIGR00042">
    <property type="entry name" value="RdgB/HAM1 family non-canonical purine NTP pyrophosphatase"/>
    <property type="match status" value="1"/>
</dbReference>
<keyword evidence="3 10" id="KW-0479">Metal-binding</keyword>
<proteinExistence type="inferred from homology"/>
<comment type="similarity">
    <text evidence="1 10 11">Belongs to the HAM1 NTPase family.</text>
</comment>
<comment type="function">
    <text evidence="10">Pyrophosphatase that catalyzes the hydrolysis of nucleoside triphosphates to their monophosphate derivatives, with a high preference for the non-canonical purine nucleotides XTP (xanthosine triphosphate), dITP (deoxyinosine triphosphate) and ITP. Seems to function as a house-cleaning enzyme that removes non-canonical purine nucleotides from the nucleotide pool, thus preventing their incorporation into DNA/RNA and avoiding chromosomal lesions.</text>
</comment>
<dbReference type="InterPro" id="IPR020922">
    <property type="entry name" value="dITP/XTP_pyrophosphatase"/>
</dbReference>
<dbReference type="GO" id="GO:0036222">
    <property type="term" value="F:XTP diphosphatase activity"/>
    <property type="evidence" value="ECO:0007669"/>
    <property type="project" value="UniProtKB-UniRule"/>
</dbReference>
<evidence type="ECO:0000256" key="2">
    <source>
        <dbReference type="ARBA" id="ARBA00011738"/>
    </source>
</evidence>
<dbReference type="GO" id="GO:0035870">
    <property type="term" value="F:dITP diphosphatase activity"/>
    <property type="evidence" value="ECO:0007669"/>
    <property type="project" value="UniProtKB-UniRule"/>
</dbReference>
<dbReference type="Gene3D" id="3.90.950.10">
    <property type="match status" value="1"/>
</dbReference>
<dbReference type="CDD" id="cd00515">
    <property type="entry name" value="HAM1"/>
    <property type="match status" value="1"/>
</dbReference>
<dbReference type="PANTHER" id="PTHR11067:SF9">
    <property type="entry name" value="INOSINE TRIPHOSPHATE PYROPHOSPHATASE"/>
    <property type="match status" value="1"/>
</dbReference>
<sequence>MKKLVFATNNQHKTEEIRFALEGQYEVLNLEDIGCFVDIPETADTFEGNATLKSNYVVEHYNLDCFADDSGLEIEALNNEPGVYSARYSGSRDSLENINLVLEKLKGNSNRKARFKTVISLMQDGKNHLFEGIIEGTIREELSGTKGFGYDPIFQPNGYDITFAEMSMEEKNKISHRAIALSKMIAFLKA</sequence>
<dbReference type="GO" id="GO:0017111">
    <property type="term" value="F:ribonucleoside triphosphate phosphatase activity"/>
    <property type="evidence" value="ECO:0007669"/>
    <property type="project" value="InterPro"/>
</dbReference>
<name>A0A317EVP9_9SPHI</name>
<feature type="binding site" evidence="10">
    <location>
        <begin position="148"/>
        <end position="151"/>
    </location>
    <ligand>
        <name>substrate</name>
    </ligand>
</feature>
<dbReference type="FunFam" id="3.90.950.10:FF:000001">
    <property type="entry name" value="dITP/XTP pyrophosphatase"/>
    <property type="match status" value="1"/>
</dbReference>
<keyword evidence="7 10" id="KW-0546">Nucleotide metabolism</keyword>
<dbReference type="EMBL" id="QGNY01000005">
    <property type="protein sequence ID" value="PWS30844.1"/>
    <property type="molecule type" value="Genomic_DNA"/>
</dbReference>
<evidence type="ECO:0000256" key="1">
    <source>
        <dbReference type="ARBA" id="ARBA00008023"/>
    </source>
</evidence>
<organism evidence="12 13">
    <name type="scientific">Pedobacter paludis</name>
    <dbReference type="NCBI Taxonomy" id="2203212"/>
    <lineage>
        <taxon>Bacteria</taxon>
        <taxon>Pseudomonadati</taxon>
        <taxon>Bacteroidota</taxon>
        <taxon>Sphingobacteriia</taxon>
        <taxon>Sphingobacteriales</taxon>
        <taxon>Sphingobacteriaceae</taxon>
        <taxon>Pedobacter</taxon>
    </lineage>
</organism>
<dbReference type="GO" id="GO:0009146">
    <property type="term" value="P:purine nucleoside triphosphate catabolic process"/>
    <property type="evidence" value="ECO:0007669"/>
    <property type="project" value="UniProtKB-UniRule"/>
</dbReference>
<dbReference type="EC" id="3.6.1.66" evidence="10"/>
<dbReference type="GO" id="GO:0009117">
    <property type="term" value="P:nucleotide metabolic process"/>
    <property type="evidence" value="ECO:0007669"/>
    <property type="project" value="UniProtKB-KW"/>
</dbReference>
<dbReference type="AlphaFoldDB" id="A0A317EVP9"/>
<comment type="subunit">
    <text evidence="2 10">Homodimer.</text>
</comment>
<evidence type="ECO:0000256" key="5">
    <source>
        <dbReference type="ARBA" id="ARBA00022801"/>
    </source>
</evidence>
<feature type="binding site" evidence="10">
    <location>
        <position position="70"/>
    </location>
    <ligand>
        <name>substrate</name>
    </ligand>
</feature>
<evidence type="ECO:0000256" key="3">
    <source>
        <dbReference type="ARBA" id="ARBA00022723"/>
    </source>
</evidence>
<dbReference type="GO" id="GO:0005829">
    <property type="term" value="C:cytosol"/>
    <property type="evidence" value="ECO:0007669"/>
    <property type="project" value="TreeGrafter"/>
</dbReference>
<reference evidence="13" key="1">
    <citation type="submission" date="2018-05" db="EMBL/GenBank/DDBJ databases">
        <title>Pedobacter paludis sp. nov., isolated from wetland soil.</title>
        <authorList>
            <person name="Zhang Y."/>
        </authorList>
    </citation>
    <scope>NUCLEOTIDE SEQUENCE [LARGE SCALE GENOMIC DNA]</scope>
    <source>
        <strain evidence="13">R-8</strain>
    </source>
</reference>
<gene>
    <name evidence="12" type="ORF">DF947_14630</name>
</gene>
<comment type="caution">
    <text evidence="10">Lacks conserved residue(s) required for the propagation of feature annotation.</text>
</comment>
<feature type="binding site" evidence="10">
    <location>
        <begin position="176"/>
        <end position="177"/>
    </location>
    <ligand>
        <name>substrate</name>
    </ligand>
</feature>
<dbReference type="PANTHER" id="PTHR11067">
    <property type="entry name" value="INOSINE TRIPHOSPHATE PYROPHOSPHATASE/HAM1 PROTEIN"/>
    <property type="match status" value="1"/>
</dbReference>
<keyword evidence="4 10" id="KW-0547">Nucleotide-binding</keyword>
<dbReference type="SUPFAM" id="SSF52972">
    <property type="entry name" value="ITPase-like"/>
    <property type="match status" value="1"/>
</dbReference>
<evidence type="ECO:0000256" key="7">
    <source>
        <dbReference type="ARBA" id="ARBA00023080"/>
    </source>
</evidence>
<keyword evidence="5 10" id="KW-0378">Hydrolase</keyword>
<dbReference type="GO" id="GO:0036220">
    <property type="term" value="F:ITP diphosphatase activity"/>
    <property type="evidence" value="ECO:0007669"/>
    <property type="project" value="UniProtKB-UniRule"/>
</dbReference>
<comment type="catalytic activity">
    <reaction evidence="9 10">
        <text>XTP + H2O = XMP + diphosphate + H(+)</text>
        <dbReference type="Rhea" id="RHEA:28610"/>
        <dbReference type="ChEBI" id="CHEBI:15377"/>
        <dbReference type="ChEBI" id="CHEBI:15378"/>
        <dbReference type="ChEBI" id="CHEBI:33019"/>
        <dbReference type="ChEBI" id="CHEBI:57464"/>
        <dbReference type="ChEBI" id="CHEBI:61314"/>
        <dbReference type="EC" id="3.6.1.66"/>
    </reaction>
</comment>
<feature type="binding site" evidence="10">
    <location>
        <position position="69"/>
    </location>
    <ligand>
        <name>Mg(2+)</name>
        <dbReference type="ChEBI" id="CHEBI:18420"/>
    </ligand>
</feature>
<evidence type="ECO:0000256" key="9">
    <source>
        <dbReference type="ARBA" id="ARBA00052017"/>
    </source>
</evidence>
<evidence type="ECO:0000256" key="8">
    <source>
        <dbReference type="ARBA" id="ARBA00051875"/>
    </source>
</evidence>
<feature type="binding site" evidence="10">
    <location>
        <position position="171"/>
    </location>
    <ligand>
        <name>substrate</name>
    </ligand>
</feature>
<keyword evidence="13" id="KW-1185">Reference proteome</keyword>
<dbReference type="Proteomes" id="UP000245391">
    <property type="component" value="Unassembled WGS sequence"/>
</dbReference>
<dbReference type="InterPro" id="IPR002637">
    <property type="entry name" value="RdgB/HAM1"/>
</dbReference>
<dbReference type="HAMAP" id="MF_01405">
    <property type="entry name" value="Non_canon_purine_NTPase"/>
    <property type="match status" value="1"/>
</dbReference>
<dbReference type="NCBIfam" id="NF011398">
    <property type="entry name" value="PRK14823.1"/>
    <property type="match status" value="1"/>
</dbReference>
<evidence type="ECO:0000256" key="11">
    <source>
        <dbReference type="RuleBase" id="RU003781"/>
    </source>
</evidence>
<evidence type="ECO:0000256" key="6">
    <source>
        <dbReference type="ARBA" id="ARBA00022842"/>
    </source>
</evidence>
<dbReference type="Pfam" id="PF01725">
    <property type="entry name" value="Ham1p_like"/>
    <property type="match status" value="1"/>
</dbReference>
<dbReference type="RefSeq" id="WP_109930794.1">
    <property type="nucleotide sequence ID" value="NZ_QGNY01000005.1"/>
</dbReference>
<evidence type="ECO:0000256" key="4">
    <source>
        <dbReference type="ARBA" id="ARBA00022741"/>
    </source>
</evidence>
<evidence type="ECO:0000256" key="10">
    <source>
        <dbReference type="HAMAP-Rule" id="MF_01405"/>
    </source>
</evidence>
<protein>
    <recommendedName>
        <fullName evidence="10">dITP/XTP pyrophosphatase</fullName>
        <ecNumber evidence="10">3.6.1.66</ecNumber>
    </recommendedName>
    <alternativeName>
        <fullName evidence="10">Non-canonical purine NTP pyrophosphatase</fullName>
    </alternativeName>
    <alternativeName>
        <fullName evidence="10">Non-standard purine NTP pyrophosphatase</fullName>
    </alternativeName>
    <alternativeName>
        <fullName evidence="10">Nucleoside-triphosphate diphosphatase</fullName>
    </alternativeName>
    <alternativeName>
        <fullName evidence="10">Nucleoside-triphosphate pyrophosphatase</fullName>
        <shortName evidence="10">NTPase</shortName>
    </alternativeName>
</protein>
<dbReference type="OrthoDB" id="9807456at2"/>
<comment type="catalytic activity">
    <reaction evidence="8 10">
        <text>dITP + H2O = dIMP + diphosphate + H(+)</text>
        <dbReference type="Rhea" id="RHEA:28342"/>
        <dbReference type="ChEBI" id="CHEBI:15377"/>
        <dbReference type="ChEBI" id="CHEBI:15378"/>
        <dbReference type="ChEBI" id="CHEBI:33019"/>
        <dbReference type="ChEBI" id="CHEBI:61194"/>
        <dbReference type="ChEBI" id="CHEBI:61382"/>
        <dbReference type="EC" id="3.6.1.66"/>
    </reaction>
</comment>
<keyword evidence="6 10" id="KW-0460">Magnesium</keyword>
<evidence type="ECO:0000313" key="12">
    <source>
        <dbReference type="EMBL" id="PWS30844.1"/>
    </source>
</evidence>
<dbReference type="GO" id="GO:0046872">
    <property type="term" value="F:metal ion binding"/>
    <property type="evidence" value="ECO:0007669"/>
    <property type="project" value="UniProtKB-KW"/>
</dbReference>